<organism evidence="2 3">
    <name type="scientific">Thalassococcus arenae</name>
    <dbReference type="NCBI Taxonomy" id="2851652"/>
    <lineage>
        <taxon>Bacteria</taxon>
        <taxon>Pseudomonadati</taxon>
        <taxon>Pseudomonadota</taxon>
        <taxon>Alphaproteobacteria</taxon>
        <taxon>Rhodobacterales</taxon>
        <taxon>Roseobacteraceae</taxon>
        <taxon>Thalassococcus</taxon>
    </lineage>
</organism>
<reference evidence="2" key="1">
    <citation type="submission" date="2021-06" db="EMBL/GenBank/DDBJ databases">
        <title>Thalassococcus sp. CAU 1522 isolated from sea sand, Republic of Korea.</title>
        <authorList>
            <person name="Kim W."/>
        </authorList>
    </citation>
    <scope>NUCLEOTIDE SEQUENCE</scope>
    <source>
        <strain evidence="2">CAU 1522</strain>
    </source>
</reference>
<feature type="region of interest" description="Disordered" evidence="1">
    <location>
        <begin position="1"/>
        <end position="32"/>
    </location>
</feature>
<dbReference type="RefSeq" id="WP_217779623.1">
    <property type="nucleotide sequence ID" value="NZ_JAHRWL010000002.1"/>
</dbReference>
<evidence type="ECO:0000256" key="1">
    <source>
        <dbReference type="SAM" id="MobiDB-lite"/>
    </source>
</evidence>
<evidence type="ECO:0000313" key="2">
    <source>
        <dbReference type="EMBL" id="MBV2361299.1"/>
    </source>
</evidence>
<sequence length="64" mass="7149">MFTPFDTAHMTHRAARHVPASDDLRQANHQRRSARRAAFRAFVAAVFSRAPRHGAPVKPVSSRA</sequence>
<protein>
    <submittedName>
        <fullName evidence="2">Uncharacterized protein</fullName>
    </submittedName>
</protein>
<proteinExistence type="predicted"/>
<keyword evidence="3" id="KW-1185">Reference proteome</keyword>
<dbReference type="EMBL" id="JAHRWL010000002">
    <property type="protein sequence ID" value="MBV2361299.1"/>
    <property type="molecule type" value="Genomic_DNA"/>
</dbReference>
<dbReference type="Proteomes" id="UP001166293">
    <property type="component" value="Unassembled WGS sequence"/>
</dbReference>
<name>A0ABS6NCK7_9RHOB</name>
<evidence type="ECO:0000313" key="3">
    <source>
        <dbReference type="Proteomes" id="UP001166293"/>
    </source>
</evidence>
<comment type="caution">
    <text evidence="2">The sequence shown here is derived from an EMBL/GenBank/DDBJ whole genome shotgun (WGS) entry which is preliminary data.</text>
</comment>
<accession>A0ABS6NCK7</accession>
<gene>
    <name evidence="2" type="ORF">KUH32_16155</name>
</gene>